<evidence type="ECO:0000259" key="1">
    <source>
        <dbReference type="Pfam" id="PF16363"/>
    </source>
</evidence>
<dbReference type="AlphaFoldDB" id="A0A430HJQ8"/>
<dbReference type="RefSeq" id="WP_126075571.1">
    <property type="nucleotide sequence ID" value="NZ_CP051166.1"/>
</dbReference>
<organism evidence="2 3">
    <name type="scientific">Massilia atriviolacea</name>
    <dbReference type="NCBI Taxonomy" id="2495579"/>
    <lineage>
        <taxon>Bacteria</taxon>
        <taxon>Pseudomonadati</taxon>
        <taxon>Pseudomonadota</taxon>
        <taxon>Betaproteobacteria</taxon>
        <taxon>Burkholderiales</taxon>
        <taxon>Oxalobacteraceae</taxon>
        <taxon>Telluria group</taxon>
        <taxon>Massilia</taxon>
    </lineage>
</organism>
<keyword evidence="2" id="KW-0456">Lyase</keyword>
<evidence type="ECO:0000313" key="3">
    <source>
        <dbReference type="Proteomes" id="UP000278085"/>
    </source>
</evidence>
<sequence length="353" mass="38133">MDALARAFHGRRVFVTGHTGFKGAWLCLFLARLGARVTGYALAPSGTPSMFELARVGETLERHHLADVRDQAALTAAMAGAAPELVLHLAAQALVRHSYADPVATWSTNVMGTVHLLEAVRACPDVRAALVVTTDKCYENQDWPWGYRENDRLGGHDPYSASKAGAELVAHSYRSSFFAGGGPLIASARAGNVIGGGDWSADRLIPDAVRAMQQGGALPVRSPNATRPWQHVLEPLHGYLLLAARLLEGDATCAGPWNFGPDAADNLPVATLLNGLQAHWPQLAWRHDGAQHAAKEAALLYLDSSKARQQLGWQVRWPLPIGIERTAAWYAACARGSVDMRAFTEQQLDHFCA</sequence>
<dbReference type="InterPro" id="IPR013445">
    <property type="entry name" value="CDP_4_6_deHydtase"/>
</dbReference>
<proteinExistence type="predicted"/>
<dbReference type="EMBL" id="RXLQ01000009">
    <property type="protein sequence ID" value="RSZ57764.1"/>
    <property type="molecule type" value="Genomic_DNA"/>
</dbReference>
<dbReference type="InterPro" id="IPR016040">
    <property type="entry name" value="NAD(P)-bd_dom"/>
</dbReference>
<name>A0A430HJQ8_9BURK</name>
<dbReference type="Proteomes" id="UP000278085">
    <property type="component" value="Unassembled WGS sequence"/>
</dbReference>
<dbReference type="PANTHER" id="PTHR43000">
    <property type="entry name" value="DTDP-D-GLUCOSE 4,6-DEHYDRATASE-RELATED"/>
    <property type="match status" value="1"/>
</dbReference>
<comment type="caution">
    <text evidence="2">The sequence shown here is derived from an EMBL/GenBank/DDBJ whole genome shotgun (WGS) entry which is preliminary data.</text>
</comment>
<dbReference type="SUPFAM" id="SSF51735">
    <property type="entry name" value="NAD(P)-binding Rossmann-fold domains"/>
    <property type="match status" value="1"/>
</dbReference>
<dbReference type="InterPro" id="IPR036291">
    <property type="entry name" value="NAD(P)-bd_dom_sf"/>
</dbReference>
<dbReference type="OrthoDB" id="9779041at2"/>
<dbReference type="Gene3D" id="3.40.50.720">
    <property type="entry name" value="NAD(P)-binding Rossmann-like Domain"/>
    <property type="match status" value="1"/>
</dbReference>
<gene>
    <name evidence="2" type="primary">rfbG</name>
    <name evidence="2" type="ORF">EJB06_17585</name>
</gene>
<dbReference type="GO" id="GO:0047733">
    <property type="term" value="F:CDP-glucose 4,6-dehydratase activity"/>
    <property type="evidence" value="ECO:0007669"/>
    <property type="project" value="UniProtKB-EC"/>
</dbReference>
<dbReference type="Pfam" id="PF16363">
    <property type="entry name" value="GDP_Man_Dehyd"/>
    <property type="match status" value="1"/>
</dbReference>
<keyword evidence="3" id="KW-1185">Reference proteome</keyword>
<reference evidence="2 3" key="1">
    <citation type="submission" date="2018-12" db="EMBL/GenBank/DDBJ databases">
        <authorList>
            <person name="Yang E."/>
        </authorList>
    </citation>
    <scope>NUCLEOTIDE SEQUENCE [LARGE SCALE GENOMIC DNA]</scope>
    <source>
        <strain evidence="2 3">SOD</strain>
    </source>
</reference>
<evidence type="ECO:0000313" key="2">
    <source>
        <dbReference type="EMBL" id="RSZ57764.1"/>
    </source>
</evidence>
<accession>A0A430HJQ8</accession>
<dbReference type="EC" id="4.2.1.45" evidence="2"/>
<protein>
    <submittedName>
        <fullName evidence="2">CDP-glucose 4,6-dehydratase</fullName>
        <ecNumber evidence="2">4.2.1.45</ecNumber>
    </submittedName>
</protein>
<feature type="domain" description="NAD(P)-binding" evidence="1">
    <location>
        <begin position="14"/>
        <end position="242"/>
    </location>
</feature>
<dbReference type="NCBIfam" id="TIGR02622">
    <property type="entry name" value="CDP_4_6_dhtase"/>
    <property type="match status" value="1"/>
</dbReference>
<dbReference type="Gene3D" id="3.90.25.10">
    <property type="entry name" value="UDP-galactose 4-epimerase, domain 1"/>
    <property type="match status" value="1"/>
</dbReference>